<reference evidence="2" key="1">
    <citation type="submission" date="2021-01" db="EMBL/GenBank/DDBJ databases">
        <authorList>
            <person name="Corre E."/>
            <person name="Pelletier E."/>
            <person name="Niang G."/>
            <person name="Scheremetjew M."/>
            <person name="Finn R."/>
            <person name="Kale V."/>
            <person name="Holt S."/>
            <person name="Cochrane G."/>
            <person name="Meng A."/>
            <person name="Brown T."/>
            <person name="Cohen L."/>
        </authorList>
    </citation>
    <scope>NUCLEOTIDE SEQUENCE</scope>
    <source>
        <strain evidence="2">CCMP2058</strain>
    </source>
</reference>
<sequence>MSPSRVAYTNLVYIVHEHKEGITAFQNQIDEVMDRVRLLSGKEESENETKTYVFGETHVTDNHNEPSKDQELKQGGTPRDQRLPGKAYCLSLLEYIDKKYPNIYERIIGVSNHTGACPSLDACVNLVNSLAKISSRQQRFRFIIGCERDMLGVHGKTREPDAVGAVVQYLLGNSPQVPYSSTSEKNETTATSFSCEIL</sequence>
<gene>
    <name evidence="2" type="ORF">LAMO00422_LOCUS14072</name>
</gene>
<protein>
    <submittedName>
        <fullName evidence="2">Uncharacterized protein</fullName>
    </submittedName>
</protein>
<evidence type="ECO:0000256" key="1">
    <source>
        <dbReference type="SAM" id="MobiDB-lite"/>
    </source>
</evidence>
<name>A0A7S0H1Q1_9EUKA</name>
<organism evidence="2">
    <name type="scientific">Amorphochlora amoebiformis</name>
    <dbReference type="NCBI Taxonomy" id="1561963"/>
    <lineage>
        <taxon>Eukaryota</taxon>
        <taxon>Sar</taxon>
        <taxon>Rhizaria</taxon>
        <taxon>Cercozoa</taxon>
        <taxon>Chlorarachniophyceae</taxon>
        <taxon>Amorphochlora</taxon>
    </lineage>
</organism>
<dbReference type="EMBL" id="HBEM01020544">
    <property type="protein sequence ID" value="CAD8455128.1"/>
    <property type="molecule type" value="Transcribed_RNA"/>
</dbReference>
<proteinExistence type="predicted"/>
<dbReference type="AlphaFoldDB" id="A0A7S0H1Q1"/>
<evidence type="ECO:0000313" key="2">
    <source>
        <dbReference type="EMBL" id="CAD8455128.1"/>
    </source>
</evidence>
<feature type="region of interest" description="Disordered" evidence="1">
    <location>
        <begin position="47"/>
        <end position="80"/>
    </location>
</feature>
<feature type="compositionally biased region" description="Basic and acidic residues" evidence="1">
    <location>
        <begin position="58"/>
        <end position="72"/>
    </location>
</feature>
<accession>A0A7S0H1Q1</accession>